<accession>A0A448WTC8</accession>
<dbReference type="Proteomes" id="UP000784294">
    <property type="component" value="Unassembled WGS sequence"/>
</dbReference>
<feature type="non-terminal residue" evidence="1">
    <location>
        <position position="32"/>
    </location>
</feature>
<gene>
    <name evidence="1" type="ORF">PXEA_LOCUS13241</name>
</gene>
<sequence length="32" mass="3506">MRMCAVACAPDVSTRLASRVMHQRPGADCRSE</sequence>
<reference evidence="1" key="1">
    <citation type="submission" date="2018-11" db="EMBL/GenBank/DDBJ databases">
        <authorList>
            <consortium name="Pathogen Informatics"/>
        </authorList>
    </citation>
    <scope>NUCLEOTIDE SEQUENCE</scope>
</reference>
<proteinExistence type="predicted"/>
<organism evidence="1 2">
    <name type="scientific">Protopolystoma xenopodis</name>
    <dbReference type="NCBI Taxonomy" id="117903"/>
    <lineage>
        <taxon>Eukaryota</taxon>
        <taxon>Metazoa</taxon>
        <taxon>Spiralia</taxon>
        <taxon>Lophotrochozoa</taxon>
        <taxon>Platyhelminthes</taxon>
        <taxon>Monogenea</taxon>
        <taxon>Polyopisthocotylea</taxon>
        <taxon>Polystomatidea</taxon>
        <taxon>Polystomatidae</taxon>
        <taxon>Protopolystoma</taxon>
    </lineage>
</organism>
<protein>
    <submittedName>
        <fullName evidence="1">Uncharacterized protein</fullName>
    </submittedName>
</protein>
<evidence type="ECO:0000313" key="2">
    <source>
        <dbReference type="Proteomes" id="UP000784294"/>
    </source>
</evidence>
<name>A0A448WTC8_9PLAT</name>
<dbReference type="AlphaFoldDB" id="A0A448WTC8"/>
<evidence type="ECO:0000313" key="1">
    <source>
        <dbReference type="EMBL" id="VEL19801.1"/>
    </source>
</evidence>
<comment type="caution">
    <text evidence="1">The sequence shown here is derived from an EMBL/GenBank/DDBJ whole genome shotgun (WGS) entry which is preliminary data.</text>
</comment>
<dbReference type="EMBL" id="CAAALY010043353">
    <property type="protein sequence ID" value="VEL19801.1"/>
    <property type="molecule type" value="Genomic_DNA"/>
</dbReference>
<keyword evidence="2" id="KW-1185">Reference proteome</keyword>